<name>A0ABV9XYL0_9PSEU</name>
<organism evidence="3 4">
    <name type="scientific">Saccharothrix xinjiangensis</name>
    <dbReference type="NCBI Taxonomy" id="204798"/>
    <lineage>
        <taxon>Bacteria</taxon>
        <taxon>Bacillati</taxon>
        <taxon>Actinomycetota</taxon>
        <taxon>Actinomycetes</taxon>
        <taxon>Pseudonocardiales</taxon>
        <taxon>Pseudonocardiaceae</taxon>
        <taxon>Saccharothrix</taxon>
    </lineage>
</organism>
<dbReference type="Proteomes" id="UP001595833">
    <property type="component" value="Unassembled WGS sequence"/>
</dbReference>
<dbReference type="PROSITE" id="PS50231">
    <property type="entry name" value="RICIN_B_LECTIN"/>
    <property type="match status" value="1"/>
</dbReference>
<dbReference type="RefSeq" id="WP_344041654.1">
    <property type="nucleotide sequence ID" value="NZ_BAAAKE010000029.1"/>
</dbReference>
<feature type="domain" description="Ricin B lectin" evidence="2">
    <location>
        <begin position="71"/>
        <end position="144"/>
    </location>
</feature>
<feature type="chain" id="PRO_5046792244" evidence="1">
    <location>
        <begin position="28"/>
        <end position="174"/>
    </location>
</feature>
<protein>
    <submittedName>
        <fullName evidence="3">RICIN domain-containing protein</fullName>
    </submittedName>
</protein>
<keyword evidence="1" id="KW-0732">Signal</keyword>
<dbReference type="Gene3D" id="2.80.10.50">
    <property type="match status" value="1"/>
</dbReference>
<evidence type="ECO:0000313" key="4">
    <source>
        <dbReference type="Proteomes" id="UP001595833"/>
    </source>
</evidence>
<evidence type="ECO:0000259" key="2">
    <source>
        <dbReference type="Pfam" id="PF14200"/>
    </source>
</evidence>
<accession>A0ABV9XYL0</accession>
<dbReference type="SUPFAM" id="SSF50370">
    <property type="entry name" value="Ricin B-like lectins"/>
    <property type="match status" value="1"/>
</dbReference>
<dbReference type="CDD" id="cd00161">
    <property type="entry name" value="beta-trefoil_Ricin-like"/>
    <property type="match status" value="1"/>
</dbReference>
<evidence type="ECO:0000256" key="1">
    <source>
        <dbReference type="SAM" id="SignalP"/>
    </source>
</evidence>
<feature type="signal peptide" evidence="1">
    <location>
        <begin position="1"/>
        <end position="27"/>
    </location>
</feature>
<proteinExistence type="predicted"/>
<keyword evidence="4" id="KW-1185">Reference proteome</keyword>
<dbReference type="Pfam" id="PF14200">
    <property type="entry name" value="RicinB_lectin_2"/>
    <property type="match status" value="1"/>
</dbReference>
<dbReference type="InterPro" id="IPR035992">
    <property type="entry name" value="Ricin_B-like_lectins"/>
</dbReference>
<dbReference type="EMBL" id="JBHSJB010000010">
    <property type="protein sequence ID" value="MFC5054340.1"/>
    <property type="molecule type" value="Genomic_DNA"/>
</dbReference>
<gene>
    <name evidence="3" type="ORF">ACFPFM_11295</name>
</gene>
<evidence type="ECO:0000313" key="3">
    <source>
        <dbReference type="EMBL" id="MFC5054340.1"/>
    </source>
</evidence>
<reference evidence="4" key="1">
    <citation type="journal article" date="2019" name="Int. J. Syst. Evol. Microbiol.">
        <title>The Global Catalogue of Microorganisms (GCM) 10K type strain sequencing project: providing services to taxonomists for standard genome sequencing and annotation.</title>
        <authorList>
            <consortium name="The Broad Institute Genomics Platform"/>
            <consortium name="The Broad Institute Genome Sequencing Center for Infectious Disease"/>
            <person name="Wu L."/>
            <person name="Ma J."/>
        </authorList>
    </citation>
    <scope>NUCLEOTIDE SEQUENCE [LARGE SCALE GENOMIC DNA]</scope>
    <source>
        <strain evidence="4">KCTC 12848</strain>
    </source>
</reference>
<sequence>MRRPVVSAIACASVLPTATALPITASAAPAESFLDSYLIPAQARYLALSVEDHSSQEGAPAELAPPAHLTEQQWELSENDITHLENVATGKCLQFTAPRGEPSRRLVQITCDYHSPQTWYYVAADDHFDTWRLENAASHTCIATPDLRPGGRLVEEACDEDDPNQRWTAVEAED</sequence>
<dbReference type="InterPro" id="IPR000772">
    <property type="entry name" value="Ricin_B_lectin"/>
</dbReference>
<comment type="caution">
    <text evidence="3">The sequence shown here is derived from an EMBL/GenBank/DDBJ whole genome shotgun (WGS) entry which is preliminary data.</text>
</comment>